<evidence type="ECO:0000313" key="3">
    <source>
        <dbReference type="Proteomes" id="UP000639403"/>
    </source>
</evidence>
<dbReference type="AlphaFoldDB" id="A0A8H7PAQ3"/>
<name>A0A8H7PAQ3_9APHY</name>
<organism evidence="2 3">
    <name type="scientific">Rhodonia placenta</name>
    <dbReference type="NCBI Taxonomy" id="104341"/>
    <lineage>
        <taxon>Eukaryota</taxon>
        <taxon>Fungi</taxon>
        <taxon>Dikarya</taxon>
        <taxon>Basidiomycota</taxon>
        <taxon>Agaricomycotina</taxon>
        <taxon>Agaricomycetes</taxon>
        <taxon>Polyporales</taxon>
        <taxon>Adustoporiaceae</taxon>
        <taxon>Rhodonia</taxon>
    </lineage>
</organism>
<gene>
    <name evidence="2" type="ORF">IEO21_00972</name>
</gene>
<feature type="compositionally biased region" description="Pro residues" evidence="1">
    <location>
        <begin position="256"/>
        <end position="268"/>
    </location>
</feature>
<accession>A0A8H7PAQ3</accession>
<evidence type="ECO:0000256" key="1">
    <source>
        <dbReference type="SAM" id="MobiDB-lite"/>
    </source>
</evidence>
<sequence>MGEGIHSHPLSALATALAASSQLNNLPALPQQSNSTSRFVLQLLEQTSTFQRHLGHPSSAPGGLHLNNTMESLLQQLVMLCGQVPSAHNAPNATKLDTFAGTLEDDERICIDAITSGRSKGLTTRQALEGLHGVNNHTAGSWKDYYLEYQAHLDALIIKRKSQGPSSSVHRSYVPMPRHTQYDDLTHPVSQRSSGLGYTRDQDGRIPTVISARRENAAMPNSTGSLERQHEAQAVTSRKRETPSSRSRKRAVVHLPSPPSRSPTPPPAVDMYPGRKTTHEERNFLVRSIQWQLRQDPGTSYQRMAARLAEKLPGRTLSAWRRIVCNTCRKTVDELIVQANVVTREEERSDRERQVMNREEQFNDGYELIYPSEDDIDECEAASQASIESDAQEAYFNDAHGPARRMLNHVSTDMRSMAEFIAHDATWGDASRASSWMSFEAKVSVVKNMTEGCGADQVIAVSSSV</sequence>
<feature type="region of interest" description="Disordered" evidence="1">
    <location>
        <begin position="164"/>
        <end position="205"/>
    </location>
</feature>
<proteinExistence type="predicted"/>
<reference evidence="2" key="2">
    <citation type="journal article" name="Front. Microbiol.">
        <title>Degradative Capacity of Two Strains of Rhodonia placenta: From Phenotype to Genotype.</title>
        <authorList>
            <person name="Kolle M."/>
            <person name="Horta M.A.C."/>
            <person name="Nowrousian M."/>
            <person name="Ohm R.A."/>
            <person name="Benz J.P."/>
            <person name="Pilgard A."/>
        </authorList>
    </citation>
    <scope>NUCLEOTIDE SEQUENCE</scope>
    <source>
        <strain evidence="2">FPRL280</strain>
    </source>
</reference>
<feature type="region of interest" description="Disordered" evidence="1">
    <location>
        <begin position="217"/>
        <end position="273"/>
    </location>
</feature>
<evidence type="ECO:0000313" key="2">
    <source>
        <dbReference type="EMBL" id="KAF9820995.1"/>
    </source>
</evidence>
<comment type="caution">
    <text evidence="2">The sequence shown here is derived from an EMBL/GenBank/DDBJ whole genome shotgun (WGS) entry which is preliminary data.</text>
</comment>
<dbReference type="EMBL" id="JADOXO010000006">
    <property type="protein sequence ID" value="KAF9820995.1"/>
    <property type="molecule type" value="Genomic_DNA"/>
</dbReference>
<protein>
    <submittedName>
        <fullName evidence="2">Uncharacterized protein</fullName>
    </submittedName>
</protein>
<reference evidence="2" key="1">
    <citation type="submission" date="2020-11" db="EMBL/GenBank/DDBJ databases">
        <authorList>
            <person name="Koelle M."/>
            <person name="Horta M.A.C."/>
            <person name="Nowrousian M."/>
            <person name="Ohm R.A."/>
            <person name="Benz P."/>
            <person name="Pilgard A."/>
        </authorList>
    </citation>
    <scope>NUCLEOTIDE SEQUENCE</scope>
    <source>
        <strain evidence="2">FPRL280</strain>
    </source>
</reference>
<dbReference type="Proteomes" id="UP000639403">
    <property type="component" value="Unassembled WGS sequence"/>
</dbReference>